<dbReference type="GO" id="GO:0005737">
    <property type="term" value="C:cytoplasm"/>
    <property type="evidence" value="ECO:0007669"/>
    <property type="project" value="UniProtKB-SubCell"/>
</dbReference>
<evidence type="ECO:0000256" key="2">
    <source>
        <dbReference type="ARBA" id="ARBA00016664"/>
    </source>
</evidence>
<dbReference type="FunFam" id="3.30.230.40:FF:000001">
    <property type="entry name" value="Imidazoleglycerol-phosphate dehydratase HisB"/>
    <property type="match status" value="1"/>
</dbReference>
<dbReference type="CDD" id="cd07914">
    <property type="entry name" value="IGPD"/>
    <property type="match status" value="1"/>
</dbReference>
<dbReference type="SUPFAM" id="SSF54211">
    <property type="entry name" value="Ribosomal protein S5 domain 2-like"/>
    <property type="match status" value="2"/>
</dbReference>
<proteinExistence type="inferred from homology"/>
<evidence type="ECO:0000313" key="7">
    <source>
        <dbReference type="EMBL" id="SNZ09965.1"/>
    </source>
</evidence>
<reference evidence="8" key="1">
    <citation type="submission" date="2017-09" db="EMBL/GenBank/DDBJ databases">
        <authorList>
            <person name="Varghese N."/>
            <person name="Submissions S."/>
        </authorList>
    </citation>
    <scope>NUCLEOTIDE SEQUENCE [LARGE SCALE GENOMIC DNA]</scope>
    <source>
        <strain evidence="8">DSM 15103</strain>
    </source>
</reference>
<keyword evidence="8" id="KW-1185">Reference proteome</keyword>
<dbReference type="PANTHER" id="PTHR23133">
    <property type="entry name" value="IMIDAZOLEGLYCEROL-PHOSPHATE DEHYDRATASE HIS7"/>
    <property type="match status" value="1"/>
</dbReference>
<comment type="catalytic activity">
    <reaction evidence="6">
        <text>D-erythro-1-(imidazol-4-yl)glycerol 3-phosphate = 3-(imidazol-4-yl)-2-oxopropyl phosphate + H2O</text>
        <dbReference type="Rhea" id="RHEA:11040"/>
        <dbReference type="ChEBI" id="CHEBI:15377"/>
        <dbReference type="ChEBI" id="CHEBI:57766"/>
        <dbReference type="ChEBI" id="CHEBI:58278"/>
        <dbReference type="EC" id="4.2.1.19"/>
    </reaction>
</comment>
<dbReference type="EMBL" id="OBEI01000008">
    <property type="protein sequence ID" value="SNZ09965.1"/>
    <property type="molecule type" value="Genomic_DNA"/>
</dbReference>
<keyword evidence="5 6" id="KW-0456">Lyase</keyword>
<evidence type="ECO:0000256" key="5">
    <source>
        <dbReference type="ARBA" id="ARBA00023239"/>
    </source>
</evidence>
<dbReference type="InterPro" id="IPR000807">
    <property type="entry name" value="ImidazoleglycerolP_deHydtase"/>
</dbReference>
<organism evidence="7 8">
    <name type="scientific">Persephonella hydrogeniphila</name>
    <dbReference type="NCBI Taxonomy" id="198703"/>
    <lineage>
        <taxon>Bacteria</taxon>
        <taxon>Pseudomonadati</taxon>
        <taxon>Aquificota</taxon>
        <taxon>Aquificia</taxon>
        <taxon>Aquificales</taxon>
        <taxon>Hydrogenothermaceae</taxon>
        <taxon>Persephonella</taxon>
    </lineage>
</organism>
<keyword evidence="3 6" id="KW-0028">Amino-acid biosynthesis</keyword>
<evidence type="ECO:0000256" key="4">
    <source>
        <dbReference type="ARBA" id="ARBA00023102"/>
    </source>
</evidence>
<comment type="subcellular location">
    <subcellularLocation>
        <location evidence="6">Cytoplasm</location>
    </subcellularLocation>
</comment>
<dbReference type="AlphaFoldDB" id="A0A285NKJ0"/>
<keyword evidence="4 6" id="KW-0368">Histidine biosynthesis</keyword>
<dbReference type="EC" id="4.2.1.19" evidence="6"/>
<keyword evidence="6" id="KW-0963">Cytoplasm</keyword>
<gene>
    <name evidence="6" type="primary">hisB</name>
    <name evidence="7" type="ORF">SAMN06265182_1687</name>
</gene>
<comment type="pathway">
    <text evidence="1 6">Amino-acid biosynthesis; L-histidine biosynthesis; L-histidine from 5-phospho-alpha-D-ribose 1-diphosphate: step 6/9.</text>
</comment>
<dbReference type="Gene3D" id="3.30.230.40">
    <property type="entry name" value="Imidazole glycerol phosphate dehydratase, domain 1"/>
    <property type="match status" value="2"/>
</dbReference>
<dbReference type="GO" id="GO:0000105">
    <property type="term" value="P:L-histidine biosynthetic process"/>
    <property type="evidence" value="ECO:0007669"/>
    <property type="project" value="UniProtKB-UniRule"/>
</dbReference>
<dbReference type="NCBIfam" id="NF002114">
    <property type="entry name" value="PRK00951.2-4"/>
    <property type="match status" value="1"/>
</dbReference>
<dbReference type="PANTHER" id="PTHR23133:SF2">
    <property type="entry name" value="IMIDAZOLEGLYCEROL-PHOSPHATE DEHYDRATASE"/>
    <property type="match status" value="1"/>
</dbReference>
<dbReference type="UniPathway" id="UPA00031">
    <property type="reaction ID" value="UER00011"/>
</dbReference>
<evidence type="ECO:0000256" key="6">
    <source>
        <dbReference type="HAMAP-Rule" id="MF_00076"/>
    </source>
</evidence>
<sequence>MRKATVKRETKETQIELSINLDGKGKYSVDTPVGFLTHMLETFSKHSLIDLEIMATGDVHVSHHHTVEDVGIVLGTAIKEALGNKKNIRRFGYSILPMDEALALCSIDLSGRPLLFYDDMGLRGKITNFDFELMEEFFKGLTLSAGITVHLKALAGKNLHHIAESLTKAFAVALRQAVEIDPRREGTPSTKGTLE</sequence>
<dbReference type="InterPro" id="IPR038494">
    <property type="entry name" value="IGPD_sf"/>
</dbReference>
<accession>A0A285NKJ0</accession>
<name>A0A285NKJ0_9AQUI</name>
<dbReference type="HAMAP" id="MF_00076">
    <property type="entry name" value="HisB"/>
    <property type="match status" value="1"/>
</dbReference>
<dbReference type="RefSeq" id="WP_097000843.1">
    <property type="nucleotide sequence ID" value="NZ_OBEI01000008.1"/>
</dbReference>
<protein>
    <recommendedName>
        <fullName evidence="2 6">Imidazoleglycerol-phosphate dehydratase</fullName>
        <shortName evidence="6">IGPD</shortName>
        <ecNumber evidence="6">4.2.1.19</ecNumber>
    </recommendedName>
</protein>
<dbReference type="FunFam" id="3.30.230.40:FF:000003">
    <property type="entry name" value="Imidazoleglycerol-phosphate dehydratase HisB"/>
    <property type="match status" value="1"/>
</dbReference>
<dbReference type="Proteomes" id="UP000219036">
    <property type="component" value="Unassembled WGS sequence"/>
</dbReference>
<evidence type="ECO:0000313" key="8">
    <source>
        <dbReference type="Proteomes" id="UP000219036"/>
    </source>
</evidence>
<comment type="similarity">
    <text evidence="6">Belongs to the imidazoleglycerol-phosphate dehydratase family.</text>
</comment>
<evidence type="ECO:0000256" key="3">
    <source>
        <dbReference type="ARBA" id="ARBA00022605"/>
    </source>
</evidence>
<dbReference type="GO" id="GO:0004424">
    <property type="term" value="F:imidazoleglycerol-phosphate dehydratase activity"/>
    <property type="evidence" value="ECO:0007669"/>
    <property type="project" value="UniProtKB-UniRule"/>
</dbReference>
<evidence type="ECO:0000256" key="1">
    <source>
        <dbReference type="ARBA" id="ARBA00005047"/>
    </source>
</evidence>
<dbReference type="OrthoDB" id="9790411at2"/>
<dbReference type="Pfam" id="PF00475">
    <property type="entry name" value="IGPD"/>
    <property type="match status" value="1"/>
</dbReference>
<dbReference type="NCBIfam" id="NF002111">
    <property type="entry name" value="PRK00951.2-1"/>
    <property type="match status" value="1"/>
</dbReference>
<dbReference type="InterPro" id="IPR020568">
    <property type="entry name" value="Ribosomal_Su5_D2-typ_SF"/>
</dbReference>